<feature type="compositionally biased region" description="Polar residues" evidence="1">
    <location>
        <begin position="34"/>
        <end position="54"/>
    </location>
</feature>
<sequence>MDAKAGSSSPSSVDAYRKRRDSYSAAIINETSISDEGSLNSRRSETPVKSQQLVLQKRTRLPDNSSLESESWSTASSLMKRELTRTPSTDTSRSWSESIEIPEIFLSHPELVGRLARCRCFLAAKLSISSECQCQCRCQCRCSQCQYYRRKISSCSSRDQAFLGGFRRKDSSYSVSTCQSILPPSSGRNSFASLYHEGKEEGREPVHVDGVIERRHSDQTQSPRGGKIGRADSRRFSEQTLVRVGSECCGRRNSGCVAEAGASRPIIARTCPRYHPEKVTGTRSTESWPPLHNESRETELARETQTDGRLGGARQKKEKRDENGSGERRRSSVSITPKMMRRRFSEQLILEGGLGSVQDYEDLLEGPADGAEEESLTMANARKRITLKRHYYPEGGWGHVIVLVAILVQVICHGLQLGSGVSLSSTAEQFESDVAHAGRNRLFASDVLPHRGILVVY</sequence>
<dbReference type="Proteomes" id="UP001642520">
    <property type="component" value="Unassembled WGS sequence"/>
</dbReference>
<organism evidence="2 3">
    <name type="scientific">Xylocopa violacea</name>
    <name type="common">Violet carpenter bee</name>
    <name type="synonym">Apis violacea</name>
    <dbReference type="NCBI Taxonomy" id="135666"/>
    <lineage>
        <taxon>Eukaryota</taxon>
        <taxon>Metazoa</taxon>
        <taxon>Ecdysozoa</taxon>
        <taxon>Arthropoda</taxon>
        <taxon>Hexapoda</taxon>
        <taxon>Insecta</taxon>
        <taxon>Pterygota</taxon>
        <taxon>Neoptera</taxon>
        <taxon>Endopterygota</taxon>
        <taxon>Hymenoptera</taxon>
        <taxon>Apocrita</taxon>
        <taxon>Aculeata</taxon>
        <taxon>Apoidea</taxon>
        <taxon>Anthophila</taxon>
        <taxon>Apidae</taxon>
        <taxon>Xylocopa</taxon>
        <taxon>Xylocopa</taxon>
    </lineage>
</organism>
<feature type="region of interest" description="Disordered" evidence="1">
    <location>
        <begin position="276"/>
        <end position="337"/>
    </location>
</feature>
<evidence type="ECO:0000313" key="3">
    <source>
        <dbReference type="Proteomes" id="UP001642520"/>
    </source>
</evidence>
<gene>
    <name evidence="2" type="ORF">XYLVIOL_LOCUS7477</name>
</gene>
<proteinExistence type="predicted"/>
<comment type="caution">
    <text evidence="2">The sequence shown here is derived from an EMBL/GenBank/DDBJ whole genome shotgun (WGS) entry which is preliminary data.</text>
</comment>
<feature type="region of interest" description="Disordered" evidence="1">
    <location>
        <begin position="213"/>
        <end position="235"/>
    </location>
</feature>
<feature type="compositionally biased region" description="Basic and acidic residues" evidence="1">
    <location>
        <begin position="318"/>
        <end position="330"/>
    </location>
</feature>
<accession>A0ABP1NXZ4</accession>
<feature type="region of interest" description="Disordered" evidence="1">
    <location>
        <begin position="34"/>
        <end position="73"/>
    </location>
</feature>
<evidence type="ECO:0000313" key="2">
    <source>
        <dbReference type="EMBL" id="CAL7945904.1"/>
    </source>
</evidence>
<dbReference type="EMBL" id="CAXAJV020001294">
    <property type="protein sequence ID" value="CAL7945904.1"/>
    <property type="molecule type" value="Genomic_DNA"/>
</dbReference>
<reference evidence="2 3" key="1">
    <citation type="submission" date="2024-08" db="EMBL/GenBank/DDBJ databases">
        <authorList>
            <person name="Will J Nash"/>
            <person name="Angela Man"/>
            <person name="Seanna McTaggart"/>
            <person name="Kendall Baker"/>
            <person name="Tom Barker"/>
            <person name="Leah Catchpole"/>
            <person name="Alex Durrant"/>
            <person name="Karim Gharbi"/>
            <person name="Naomi Irish"/>
            <person name="Gemy Kaithakottil"/>
            <person name="Debby Ku"/>
            <person name="Aaliyah Providence"/>
            <person name="Felix Shaw"/>
            <person name="David Swarbreck"/>
            <person name="Chris Watkins"/>
            <person name="Ann M. McCartney"/>
            <person name="Giulio Formenti"/>
            <person name="Alice Mouton"/>
            <person name="Noel Vella"/>
            <person name="Bjorn M von Reumont"/>
            <person name="Adriana Vella"/>
            <person name="Wilfried Haerty"/>
        </authorList>
    </citation>
    <scope>NUCLEOTIDE SEQUENCE [LARGE SCALE GENOMIC DNA]</scope>
</reference>
<protein>
    <submittedName>
        <fullName evidence="2">Uncharacterized protein</fullName>
    </submittedName>
</protein>
<evidence type="ECO:0000256" key="1">
    <source>
        <dbReference type="SAM" id="MobiDB-lite"/>
    </source>
</evidence>
<feature type="compositionally biased region" description="Basic and acidic residues" evidence="1">
    <location>
        <begin position="293"/>
        <end position="306"/>
    </location>
</feature>
<name>A0ABP1NXZ4_XYLVO</name>
<keyword evidence="3" id="KW-1185">Reference proteome</keyword>